<keyword evidence="2 4" id="KW-0238">DNA-binding</keyword>
<dbReference type="AlphaFoldDB" id="A0A1N7GT89"/>
<dbReference type="PROSITE" id="PS50977">
    <property type="entry name" value="HTH_TETR_2"/>
    <property type="match status" value="1"/>
</dbReference>
<accession>A0A1N7GT89</accession>
<reference evidence="6 7" key="1">
    <citation type="submission" date="2017-01" db="EMBL/GenBank/DDBJ databases">
        <authorList>
            <person name="Mah S.A."/>
            <person name="Swanson W.J."/>
            <person name="Moy G.W."/>
            <person name="Vacquier V.D."/>
        </authorList>
    </citation>
    <scope>NUCLEOTIDE SEQUENCE [LARGE SCALE GENOMIC DNA]</scope>
    <source>
        <strain evidence="6 7">CPCC 203464</strain>
    </source>
</reference>
<evidence type="ECO:0000256" key="4">
    <source>
        <dbReference type="PROSITE-ProRule" id="PRU00335"/>
    </source>
</evidence>
<protein>
    <submittedName>
        <fullName evidence="6">Transcriptional regulator, TetR family</fullName>
    </submittedName>
</protein>
<proteinExistence type="predicted"/>
<dbReference type="InterPro" id="IPR050109">
    <property type="entry name" value="HTH-type_TetR-like_transc_reg"/>
</dbReference>
<evidence type="ECO:0000256" key="1">
    <source>
        <dbReference type="ARBA" id="ARBA00023015"/>
    </source>
</evidence>
<dbReference type="SUPFAM" id="SSF46689">
    <property type="entry name" value="Homeodomain-like"/>
    <property type="match status" value="1"/>
</dbReference>
<dbReference type="GO" id="GO:0003700">
    <property type="term" value="F:DNA-binding transcription factor activity"/>
    <property type="evidence" value="ECO:0007669"/>
    <property type="project" value="TreeGrafter"/>
</dbReference>
<dbReference type="EMBL" id="FTNT01000009">
    <property type="protein sequence ID" value="SIS15668.1"/>
    <property type="molecule type" value="Genomic_DNA"/>
</dbReference>
<name>A0A1N7GT89_9NOCA</name>
<dbReference type="InterPro" id="IPR009057">
    <property type="entry name" value="Homeodomain-like_sf"/>
</dbReference>
<dbReference type="Pfam" id="PF00440">
    <property type="entry name" value="TetR_N"/>
    <property type="match status" value="1"/>
</dbReference>
<dbReference type="GO" id="GO:0000976">
    <property type="term" value="F:transcription cis-regulatory region binding"/>
    <property type="evidence" value="ECO:0007669"/>
    <property type="project" value="TreeGrafter"/>
</dbReference>
<evidence type="ECO:0000256" key="3">
    <source>
        <dbReference type="ARBA" id="ARBA00023163"/>
    </source>
</evidence>
<evidence type="ECO:0000256" key="2">
    <source>
        <dbReference type="ARBA" id="ARBA00023125"/>
    </source>
</evidence>
<feature type="DNA-binding region" description="H-T-H motif" evidence="4">
    <location>
        <begin position="54"/>
        <end position="73"/>
    </location>
</feature>
<organism evidence="6 7">
    <name type="scientific">Williamsia sterculiae</name>
    <dbReference type="NCBI Taxonomy" id="1344003"/>
    <lineage>
        <taxon>Bacteria</taxon>
        <taxon>Bacillati</taxon>
        <taxon>Actinomycetota</taxon>
        <taxon>Actinomycetes</taxon>
        <taxon>Mycobacteriales</taxon>
        <taxon>Nocardiaceae</taxon>
        <taxon>Williamsia</taxon>
    </lineage>
</organism>
<evidence type="ECO:0000259" key="5">
    <source>
        <dbReference type="PROSITE" id="PS50977"/>
    </source>
</evidence>
<keyword evidence="7" id="KW-1185">Reference proteome</keyword>
<dbReference type="Pfam" id="PF18556">
    <property type="entry name" value="TetR_C_35"/>
    <property type="match status" value="1"/>
</dbReference>
<dbReference type="InterPro" id="IPR001647">
    <property type="entry name" value="HTH_TetR"/>
</dbReference>
<dbReference type="Gene3D" id="1.10.357.10">
    <property type="entry name" value="Tetracycline Repressor, domain 2"/>
    <property type="match status" value="1"/>
</dbReference>
<dbReference type="STRING" id="1344003.SAMN05445060_3097"/>
<feature type="domain" description="HTH tetR-type" evidence="5">
    <location>
        <begin position="31"/>
        <end position="91"/>
    </location>
</feature>
<gene>
    <name evidence="6" type="ORF">SAMN05445060_3097</name>
</gene>
<evidence type="ECO:0000313" key="7">
    <source>
        <dbReference type="Proteomes" id="UP000186218"/>
    </source>
</evidence>
<evidence type="ECO:0000313" key="6">
    <source>
        <dbReference type="EMBL" id="SIS15668.1"/>
    </source>
</evidence>
<dbReference type="PANTHER" id="PTHR30055:SF234">
    <property type="entry name" value="HTH-TYPE TRANSCRIPTIONAL REGULATOR BETI"/>
    <property type="match status" value="1"/>
</dbReference>
<dbReference type="InterPro" id="IPR040611">
    <property type="entry name" value="AlkX_C"/>
</dbReference>
<dbReference type="Proteomes" id="UP000186218">
    <property type="component" value="Unassembled WGS sequence"/>
</dbReference>
<sequence>MTVTRAEVVAPRGRYPGRVAAKSTYAQASKTLLRNSLLDALRDLLQQRDWSSVTMADVATITGVSRQTVYNEFGSRMGLATAYAMRLVGEFCDVVAAAVRDNVDDLDAALRQGFADFFRWAAADPMIRSLLDGEAKPDLLRLITTDAAPLIDSATDQLTGLLTSSWVQLSTTDAVRIGGAIARMALSYVAMPPQNDRDVAADVAAVIAPAVLAARR</sequence>
<keyword evidence="3" id="KW-0804">Transcription</keyword>
<keyword evidence="1" id="KW-0805">Transcription regulation</keyword>
<dbReference type="PANTHER" id="PTHR30055">
    <property type="entry name" value="HTH-TYPE TRANSCRIPTIONAL REGULATOR RUTR"/>
    <property type="match status" value="1"/>
</dbReference>